<evidence type="ECO:0000256" key="4">
    <source>
        <dbReference type="ARBA" id="ARBA00023136"/>
    </source>
</evidence>
<reference evidence="7 8" key="1">
    <citation type="submission" date="2014-08" db="EMBL/GenBank/DDBJ databases">
        <title>Complete genome sequence of Corynebacterium aquilae S-613T(T) (=DSM 44791(T)), isolated from the choana of a healthy golden eagle.</title>
        <authorList>
            <person name="Ruckert C."/>
            <person name="Albersmeier A."/>
            <person name="Winkler A."/>
            <person name="Kalinowski J."/>
        </authorList>
    </citation>
    <scope>NUCLEOTIDE SEQUENCE [LARGE SCALE GENOMIC DNA]</scope>
    <source>
        <strain evidence="7 8">S-613</strain>
    </source>
</reference>
<evidence type="ECO:0000256" key="3">
    <source>
        <dbReference type="ARBA" id="ARBA00022989"/>
    </source>
</evidence>
<dbReference type="KEGG" id="caqu:CAQU_10225"/>
<evidence type="ECO:0000256" key="1">
    <source>
        <dbReference type="ARBA" id="ARBA00004141"/>
    </source>
</evidence>
<dbReference type="GO" id="GO:0030416">
    <property type="term" value="P:methylamine metabolic process"/>
    <property type="evidence" value="ECO:0007669"/>
    <property type="project" value="InterPro"/>
</dbReference>
<keyword evidence="2 5" id="KW-0812">Transmembrane</keyword>
<feature type="transmembrane region" description="Helical" evidence="5">
    <location>
        <begin position="60"/>
        <end position="78"/>
    </location>
</feature>
<dbReference type="STRING" id="1431546.CAQU_10225"/>
<dbReference type="Pfam" id="PF07291">
    <property type="entry name" value="MauE"/>
    <property type="match status" value="1"/>
</dbReference>
<feature type="transmembrane region" description="Helical" evidence="5">
    <location>
        <begin position="85"/>
        <end position="105"/>
    </location>
</feature>
<dbReference type="EMBL" id="CP009245">
    <property type="protein sequence ID" value="APT85369.1"/>
    <property type="molecule type" value="Genomic_DNA"/>
</dbReference>
<evidence type="ECO:0000259" key="6">
    <source>
        <dbReference type="Pfam" id="PF07291"/>
    </source>
</evidence>
<keyword evidence="8" id="KW-1185">Reference proteome</keyword>
<organism evidence="7 8">
    <name type="scientific">Corynebacterium aquilae DSM 44791</name>
    <dbReference type="NCBI Taxonomy" id="1431546"/>
    <lineage>
        <taxon>Bacteria</taxon>
        <taxon>Bacillati</taxon>
        <taxon>Actinomycetota</taxon>
        <taxon>Actinomycetes</taxon>
        <taxon>Mycobacteriales</taxon>
        <taxon>Corynebacteriaceae</taxon>
        <taxon>Corynebacterium</taxon>
    </lineage>
</organism>
<dbReference type="UniPathway" id="UPA00895"/>
<sequence length="158" mass="17116">MPHDTASARATSWRDWLSMACRFGLALVWIISGATKITEPVATKQSVAAYELFSQNVSDLIATVLPPVEIALGVLILLGIALRWLGGLSALIFLGFIAGIASAWARGLTIDCGCFGAGGYNEDVTWWTYASEILRDTIFVAMAVITARRPWTKLAVWP</sequence>
<proteinExistence type="predicted"/>
<feature type="domain" description="Methylamine utilisation protein MauE" evidence="6">
    <location>
        <begin position="15"/>
        <end position="146"/>
    </location>
</feature>
<evidence type="ECO:0000313" key="8">
    <source>
        <dbReference type="Proteomes" id="UP000185478"/>
    </source>
</evidence>
<dbReference type="RefSeq" id="WP_075727352.1">
    <property type="nucleotide sequence ID" value="NZ_CP009245.1"/>
</dbReference>
<dbReference type="OrthoDB" id="5422529at2"/>
<dbReference type="InterPro" id="IPR009908">
    <property type="entry name" value="Methylamine_util_MauE"/>
</dbReference>
<evidence type="ECO:0000313" key="7">
    <source>
        <dbReference type="EMBL" id="APT85369.1"/>
    </source>
</evidence>
<name>A0A1L7CHS3_9CORY</name>
<gene>
    <name evidence="7" type="ORF">CAQU_10225</name>
</gene>
<dbReference type="AlphaFoldDB" id="A0A1L7CHS3"/>
<dbReference type="GO" id="GO:0016020">
    <property type="term" value="C:membrane"/>
    <property type="evidence" value="ECO:0007669"/>
    <property type="project" value="UniProtKB-SubCell"/>
</dbReference>
<dbReference type="Proteomes" id="UP000185478">
    <property type="component" value="Chromosome"/>
</dbReference>
<protein>
    <submittedName>
        <fullName evidence="7">DoxX family protein</fullName>
    </submittedName>
</protein>
<accession>A0A1L7CHS3</accession>
<keyword evidence="3 5" id="KW-1133">Transmembrane helix</keyword>
<evidence type="ECO:0000256" key="5">
    <source>
        <dbReference type="SAM" id="Phobius"/>
    </source>
</evidence>
<comment type="subcellular location">
    <subcellularLocation>
        <location evidence="1">Membrane</location>
        <topology evidence="1">Multi-pass membrane protein</topology>
    </subcellularLocation>
</comment>
<evidence type="ECO:0000256" key="2">
    <source>
        <dbReference type="ARBA" id="ARBA00022692"/>
    </source>
</evidence>
<keyword evidence="4 5" id="KW-0472">Membrane</keyword>